<dbReference type="InterPro" id="IPR037103">
    <property type="entry name" value="Tubulin/FtsZ-like_C"/>
</dbReference>
<dbReference type="Proteomes" id="UP000321934">
    <property type="component" value="Chromosome"/>
</dbReference>
<dbReference type="SUPFAM" id="SSF52490">
    <property type="entry name" value="Tubulin nucleotide-binding domain-like"/>
    <property type="match status" value="1"/>
</dbReference>
<dbReference type="EMBL" id="CP029077">
    <property type="protein sequence ID" value="QED23715.1"/>
    <property type="molecule type" value="Genomic_DNA"/>
</dbReference>
<keyword evidence="4 8" id="KW-0132">Cell division</keyword>
<dbReference type="FunFam" id="3.40.50.1440:FF:000001">
    <property type="entry name" value="Cell division protein FtsZ"/>
    <property type="match status" value="1"/>
</dbReference>
<evidence type="ECO:0000259" key="7">
    <source>
        <dbReference type="SMART" id="SM00865"/>
    </source>
</evidence>
<dbReference type="Gene3D" id="3.30.1330.20">
    <property type="entry name" value="Tubulin/FtsZ, C-terminal domain"/>
    <property type="match status" value="1"/>
</dbReference>
<comment type="subunit">
    <text evidence="4">Homodimer. Polymerizes to form a dynamic ring structure in a strictly GTP-dependent manner. Interacts directly with several other division proteins.</text>
</comment>
<evidence type="ECO:0000256" key="1">
    <source>
        <dbReference type="ARBA" id="ARBA00009690"/>
    </source>
</evidence>
<feature type="binding site" evidence="4">
    <location>
        <begin position="115"/>
        <end position="117"/>
    </location>
    <ligand>
        <name>GTP</name>
        <dbReference type="ChEBI" id="CHEBI:37565"/>
    </ligand>
</feature>
<dbReference type="GO" id="GO:0005737">
    <property type="term" value="C:cytoplasm"/>
    <property type="evidence" value="ECO:0007669"/>
    <property type="project" value="UniProtKB-SubCell"/>
</dbReference>
<dbReference type="InterPro" id="IPR036525">
    <property type="entry name" value="Tubulin/FtsZ_GTPase_sf"/>
</dbReference>
<feature type="domain" description="Tubulin/FtsZ 2-layer sandwich" evidence="7">
    <location>
        <begin position="214"/>
        <end position="332"/>
    </location>
</feature>
<dbReference type="PANTHER" id="PTHR30314">
    <property type="entry name" value="CELL DIVISION PROTEIN FTSZ-RELATED"/>
    <property type="match status" value="1"/>
</dbReference>
<dbReference type="Gene3D" id="3.40.50.1440">
    <property type="entry name" value="Tubulin/FtsZ, GTPase domain"/>
    <property type="match status" value="1"/>
</dbReference>
<gene>
    <name evidence="4" type="primary">ftsZ</name>
    <name evidence="8" type="ORF">Deia_00928</name>
</gene>
<feature type="binding site" evidence="4">
    <location>
        <position position="146"/>
    </location>
    <ligand>
        <name>GTP</name>
        <dbReference type="ChEBI" id="CHEBI:37565"/>
    </ligand>
</feature>
<dbReference type="GO" id="GO:0000917">
    <property type="term" value="P:division septum assembly"/>
    <property type="evidence" value="ECO:0007669"/>
    <property type="project" value="UniProtKB-KW"/>
</dbReference>
<name>A0A5B8XFM5_9RICK</name>
<feature type="domain" description="Tubulin/FtsZ GTPase" evidence="6">
    <location>
        <begin position="20"/>
        <end position="212"/>
    </location>
</feature>
<comment type="similarity">
    <text evidence="1 4">Belongs to the FtsZ family.</text>
</comment>
<dbReference type="InterPro" id="IPR008280">
    <property type="entry name" value="Tub_FtsZ_C"/>
</dbReference>
<dbReference type="OrthoDB" id="9813375at2"/>
<proteinExistence type="inferred from homology"/>
<dbReference type="GO" id="GO:0003924">
    <property type="term" value="F:GTPase activity"/>
    <property type="evidence" value="ECO:0007669"/>
    <property type="project" value="UniProtKB-UniRule"/>
</dbReference>
<dbReference type="PRINTS" id="PR00423">
    <property type="entry name" value="CELLDVISFTSZ"/>
</dbReference>
<keyword evidence="3 4" id="KW-0342">GTP-binding</keyword>
<dbReference type="InterPro" id="IPR018316">
    <property type="entry name" value="Tubulin/FtsZ_2-layer-sand-dom"/>
</dbReference>
<keyword evidence="2 4" id="KW-0547">Nucleotide-binding</keyword>
<dbReference type="CDD" id="cd02201">
    <property type="entry name" value="FtsZ_type1"/>
    <property type="match status" value="1"/>
</dbReference>
<feature type="binding site" evidence="4">
    <location>
        <position position="150"/>
    </location>
    <ligand>
        <name>GTP</name>
        <dbReference type="ChEBI" id="CHEBI:37565"/>
    </ligand>
</feature>
<sequence>MSISLDSVASVSKQQNFKPRLVIFGVGGAGGNAINNMIRSGLDGVEFFAINTDAQALEYSLAETKVQIGKDVTGGLGAGALPETGRSAAMESEDSIRGILEGTHMLFITAGMGGGTGTGAAPAIAEIAKSMGILTIGVVTKPFDFEGKSRQRVAESGIDALRKHVDTLIVIPNQNLFRVVNERTSFVDAFKIADEVLYSGVKCITDLITMPGLVNLDFADVKTVMKNMGRAMMSSGESTGEDRSVKAAESAIINPLLDISSVNGARGVLINITGGSDMTLFEVNDAVETIRNNLDDSANIIFGAIFNEQYDGIIRVSVVATGVGDEDDDIIESSSGKKAEEDVSKRNVVKKEVKVAGSRRAMEIEDEAEIEDARVMDDEEDELDDDFMDDVERDFDANEEELIETKSQKAASSEIIEDDEYLFGQISEPQREVMLKKVKRDYDKEINGVAGDEEAASSEGGLSKKKFGFSGVINNILFGSGDDEKKKVSKTRTSIAEKDFFDGNLFNEEKNSIEYIAKKVF</sequence>
<dbReference type="InterPro" id="IPR045061">
    <property type="entry name" value="FtsZ/CetZ"/>
</dbReference>
<dbReference type="SUPFAM" id="SSF55307">
    <property type="entry name" value="Tubulin C-terminal domain-like"/>
    <property type="match status" value="1"/>
</dbReference>
<dbReference type="PROSITE" id="PS01134">
    <property type="entry name" value="FTSZ_1"/>
    <property type="match status" value="1"/>
</dbReference>
<evidence type="ECO:0000256" key="4">
    <source>
        <dbReference type="HAMAP-Rule" id="MF_00909"/>
    </source>
</evidence>
<keyword evidence="4" id="KW-0717">Septation</keyword>
<organism evidence="8 9">
    <name type="scientific">Candidatus Deianiraea vastatrix</name>
    <dbReference type="NCBI Taxonomy" id="2163644"/>
    <lineage>
        <taxon>Bacteria</taxon>
        <taxon>Pseudomonadati</taxon>
        <taxon>Pseudomonadota</taxon>
        <taxon>Alphaproteobacteria</taxon>
        <taxon>Rickettsiales</taxon>
        <taxon>Candidatus Deianiraeaceae</taxon>
        <taxon>Candidatus Deianiraea</taxon>
    </lineage>
</organism>
<feature type="binding site" evidence="4">
    <location>
        <position position="194"/>
    </location>
    <ligand>
        <name>GTP</name>
        <dbReference type="ChEBI" id="CHEBI:37565"/>
    </ligand>
</feature>
<protein>
    <recommendedName>
        <fullName evidence="4 5">Cell division protein FtsZ</fullName>
    </recommendedName>
</protein>
<keyword evidence="4" id="KW-0963">Cytoplasm</keyword>
<evidence type="ECO:0000256" key="3">
    <source>
        <dbReference type="ARBA" id="ARBA00023134"/>
    </source>
</evidence>
<keyword evidence="4" id="KW-0131">Cell cycle</keyword>
<dbReference type="GO" id="GO:0051258">
    <property type="term" value="P:protein polymerization"/>
    <property type="evidence" value="ECO:0007669"/>
    <property type="project" value="UniProtKB-UniRule"/>
</dbReference>
<dbReference type="InterPro" id="IPR003008">
    <property type="entry name" value="Tubulin_FtsZ_GTPase"/>
</dbReference>
<dbReference type="HAMAP" id="MF_00909">
    <property type="entry name" value="FtsZ"/>
    <property type="match status" value="1"/>
</dbReference>
<dbReference type="GO" id="GO:0032153">
    <property type="term" value="C:cell division site"/>
    <property type="evidence" value="ECO:0007669"/>
    <property type="project" value="UniProtKB-UniRule"/>
</dbReference>
<dbReference type="SMART" id="SM00864">
    <property type="entry name" value="Tubulin"/>
    <property type="match status" value="1"/>
</dbReference>
<dbReference type="InterPro" id="IPR020805">
    <property type="entry name" value="Cell_div_FtsZ_CS"/>
</dbReference>
<dbReference type="PANTHER" id="PTHR30314:SF3">
    <property type="entry name" value="MITOCHONDRIAL DIVISION PROTEIN FSZA"/>
    <property type="match status" value="1"/>
</dbReference>
<dbReference type="Pfam" id="PF00091">
    <property type="entry name" value="Tubulin"/>
    <property type="match status" value="1"/>
</dbReference>
<accession>A0A5B8XFM5</accession>
<evidence type="ECO:0000313" key="8">
    <source>
        <dbReference type="EMBL" id="QED23715.1"/>
    </source>
</evidence>
<reference evidence="8 9" key="1">
    <citation type="journal article" date="2019" name="ISME J.">
        <title>Deianiraea, an extracellular bacterium associated with the ciliate Paramecium, suggests an alternative scenario for the evolution of Rickettsiales.</title>
        <authorList>
            <person name="Castelli M."/>
            <person name="Sabaneyeva E."/>
            <person name="Lanzoni O."/>
            <person name="Lebedeva N."/>
            <person name="Floriano A.M."/>
            <person name="Gaiarsa S."/>
            <person name="Benken K."/>
            <person name="Modeo L."/>
            <person name="Bandi C."/>
            <person name="Potekhin A."/>
            <person name="Sassera D."/>
            <person name="Petroni G."/>
        </authorList>
    </citation>
    <scope>NUCLEOTIDE SEQUENCE [LARGE SCALE GENOMIC DNA]</scope>
    <source>
        <strain evidence="8">CyL4-1</strain>
    </source>
</reference>
<comment type="function">
    <text evidence="4">Essential cell division protein that forms a contractile ring structure (Z ring) at the future cell division site. The regulation of the ring assembly controls the timing and the location of cell division. One of the functions of the FtsZ ring is to recruit other cell division proteins to the septum to produce a new cell wall between the dividing cells. Binds GTP and shows GTPase activity.</text>
</comment>
<evidence type="ECO:0000259" key="6">
    <source>
        <dbReference type="SMART" id="SM00864"/>
    </source>
</evidence>
<dbReference type="InterPro" id="IPR024757">
    <property type="entry name" value="FtsZ_C"/>
</dbReference>
<dbReference type="GO" id="GO:0043093">
    <property type="term" value="P:FtsZ-dependent cytokinesis"/>
    <property type="evidence" value="ECO:0007669"/>
    <property type="project" value="UniProtKB-UniRule"/>
</dbReference>
<dbReference type="NCBIfam" id="TIGR00065">
    <property type="entry name" value="ftsZ"/>
    <property type="match status" value="1"/>
</dbReference>
<dbReference type="Pfam" id="PF12327">
    <property type="entry name" value="FtsZ_C"/>
    <property type="match status" value="1"/>
</dbReference>
<evidence type="ECO:0000256" key="2">
    <source>
        <dbReference type="ARBA" id="ARBA00022741"/>
    </source>
</evidence>
<evidence type="ECO:0000313" key="9">
    <source>
        <dbReference type="Proteomes" id="UP000321934"/>
    </source>
</evidence>
<dbReference type="AlphaFoldDB" id="A0A5B8XFM5"/>
<keyword evidence="9" id="KW-1185">Reference proteome</keyword>
<dbReference type="GO" id="GO:0005525">
    <property type="term" value="F:GTP binding"/>
    <property type="evidence" value="ECO:0007669"/>
    <property type="project" value="UniProtKB-UniRule"/>
</dbReference>
<feature type="binding site" evidence="4">
    <location>
        <begin position="28"/>
        <end position="32"/>
    </location>
    <ligand>
        <name>GTP</name>
        <dbReference type="ChEBI" id="CHEBI:37565"/>
    </ligand>
</feature>
<dbReference type="SMART" id="SM00865">
    <property type="entry name" value="Tubulin_C"/>
    <property type="match status" value="1"/>
</dbReference>
<comment type="subcellular location">
    <subcellularLocation>
        <location evidence="4">Cytoplasm</location>
    </subcellularLocation>
    <text evidence="4">Assembles at midcell at the inner surface of the cytoplasmic membrane.</text>
</comment>
<dbReference type="InterPro" id="IPR000158">
    <property type="entry name" value="Cell_div_FtsZ"/>
</dbReference>
<evidence type="ECO:0000256" key="5">
    <source>
        <dbReference type="NCBIfam" id="TIGR00065"/>
    </source>
</evidence>